<organism evidence="1 2">
    <name type="scientific">Paracholeplasma vituli</name>
    <dbReference type="NCBI Taxonomy" id="69473"/>
    <lineage>
        <taxon>Bacteria</taxon>
        <taxon>Bacillati</taxon>
        <taxon>Mycoplasmatota</taxon>
        <taxon>Mollicutes</taxon>
        <taxon>Acholeplasmatales</taxon>
        <taxon>Acholeplasmataceae</taxon>
        <taxon>Paracholeplasma</taxon>
    </lineage>
</organism>
<proteinExistence type="predicted"/>
<comment type="caution">
    <text evidence="1">The sequence shown here is derived from an EMBL/GenBank/DDBJ whole genome shotgun (WGS) entry which is preliminary data.</text>
</comment>
<dbReference type="InterPro" id="IPR025234">
    <property type="entry name" value="YjzH-like"/>
</dbReference>
<evidence type="ECO:0000313" key="1">
    <source>
        <dbReference type="EMBL" id="MCU0105522.1"/>
    </source>
</evidence>
<reference evidence="2" key="1">
    <citation type="submission" date="2023-07" db="EMBL/GenBank/DDBJ databases">
        <title>Novel Mycoplasma species identified in domestic and wild animals.</title>
        <authorList>
            <person name="Volokhov D.V."/>
            <person name="Furtak V.A."/>
            <person name="Zagorodnyaya T.A."/>
        </authorList>
    </citation>
    <scope>NUCLEOTIDE SEQUENCE [LARGE SCALE GENOMIC DNA]</scope>
    <source>
        <strain evidence="2">92-19</strain>
    </source>
</reference>
<protein>
    <submittedName>
        <fullName evidence="1">DUF4177 domain-containing protein</fullName>
    </submittedName>
</protein>
<dbReference type="RefSeq" id="WP_262096835.1">
    <property type="nucleotide sequence ID" value="NZ_JAOEGN010000015.1"/>
</dbReference>
<gene>
    <name evidence="1" type="ORF">N7603_07605</name>
</gene>
<dbReference type="Proteomes" id="UP001209076">
    <property type="component" value="Unassembled WGS sequence"/>
</dbReference>
<dbReference type="Pfam" id="PF13783">
    <property type="entry name" value="DUF4177"/>
    <property type="match status" value="1"/>
</dbReference>
<evidence type="ECO:0000313" key="2">
    <source>
        <dbReference type="Proteomes" id="UP001209076"/>
    </source>
</evidence>
<keyword evidence="2" id="KW-1185">Reference proteome</keyword>
<sequence>MKEYKVIEAHSPKDAETMMNALAKEGWRVVATTMWQYWTTRFVVTLERETEQEYYK</sequence>
<name>A0ABT2PX68_9MOLU</name>
<accession>A0ABT2PX68</accession>
<dbReference type="EMBL" id="JAOEGN010000015">
    <property type="protein sequence ID" value="MCU0105522.1"/>
    <property type="molecule type" value="Genomic_DNA"/>
</dbReference>